<dbReference type="PANTHER" id="PTHR43819:SF1">
    <property type="entry name" value="ARCHAEAL-TYPE GLUTAMATE SYNTHASE [NADPH]"/>
    <property type="match status" value="1"/>
</dbReference>
<dbReference type="GO" id="GO:0016491">
    <property type="term" value="F:oxidoreductase activity"/>
    <property type="evidence" value="ECO:0007669"/>
    <property type="project" value="UniProtKB-KW"/>
</dbReference>
<evidence type="ECO:0000256" key="3">
    <source>
        <dbReference type="SAM" id="Phobius"/>
    </source>
</evidence>
<dbReference type="CDD" id="cd02808">
    <property type="entry name" value="GltS_FMN"/>
    <property type="match status" value="1"/>
</dbReference>
<evidence type="ECO:0000256" key="1">
    <source>
        <dbReference type="ARBA" id="ARBA00009716"/>
    </source>
</evidence>
<dbReference type="EMBL" id="CP132508">
    <property type="protein sequence ID" value="WPD19780.1"/>
    <property type="molecule type" value="Genomic_DNA"/>
</dbReference>
<dbReference type="PIRSF" id="PIRSF006429">
    <property type="entry name" value="GOGAT_lg_2"/>
    <property type="match status" value="1"/>
</dbReference>
<evidence type="ECO:0000313" key="6">
    <source>
        <dbReference type="Proteomes" id="UP001304683"/>
    </source>
</evidence>
<proteinExistence type="inferred from homology"/>
<dbReference type="Gene3D" id="3.20.20.70">
    <property type="entry name" value="Aldolase class I"/>
    <property type="match status" value="1"/>
</dbReference>
<evidence type="ECO:0000256" key="2">
    <source>
        <dbReference type="PIRNR" id="PIRNR006429"/>
    </source>
</evidence>
<evidence type="ECO:0000313" key="5">
    <source>
        <dbReference type="EMBL" id="WPD19780.1"/>
    </source>
</evidence>
<gene>
    <name evidence="5" type="ORF">Q5761_03730</name>
</gene>
<keyword evidence="3" id="KW-0472">Membrane</keyword>
<keyword evidence="5" id="KW-0560">Oxidoreductase</keyword>
<dbReference type="Proteomes" id="UP001304683">
    <property type="component" value="Chromosome"/>
</dbReference>
<comment type="similarity">
    <text evidence="1 2">Belongs to the glutamate synthase family.</text>
</comment>
<reference evidence="5 6" key="1">
    <citation type="submission" date="2023-08" db="EMBL/GenBank/DDBJ databases">
        <title>Genome sequence of Thermaerobacter compostii strain Ins1, a spore-forming filamentous bacterium isolated from a deep geothermal reservoir.</title>
        <authorList>
            <person name="Bregnard D."/>
            <person name="Gonzalez D."/>
            <person name="Junier P."/>
        </authorList>
    </citation>
    <scope>NUCLEOTIDE SEQUENCE [LARGE SCALE GENOMIC DNA]</scope>
    <source>
        <strain evidence="5 6">Ins1</strain>
    </source>
</reference>
<dbReference type="InterPro" id="IPR013785">
    <property type="entry name" value="Aldolase_TIM"/>
</dbReference>
<dbReference type="Pfam" id="PF01645">
    <property type="entry name" value="Glu_synthase"/>
    <property type="match status" value="1"/>
</dbReference>
<keyword evidence="3" id="KW-0812">Transmembrane</keyword>
<dbReference type="PANTHER" id="PTHR43819">
    <property type="entry name" value="ARCHAEAL-TYPE GLUTAMATE SYNTHASE [NADPH]"/>
    <property type="match status" value="1"/>
</dbReference>
<dbReference type="EC" id="1.4.-.-" evidence="5"/>
<protein>
    <submittedName>
        <fullName evidence="5">FMN-binding glutamate synthase family protein</fullName>
        <ecNumber evidence="5">1.4.-.-</ecNumber>
    </submittedName>
</protein>
<sequence length="478" mass="50426">MQTPVTGASGLATLFAVTLAAVLVGLASAILSLWAVRRRLLDRTVDGAVRRLLSDPYPENLWDLAVGMQRVPPTVLLELELRAHKGALLERPLGSVTRRSQWEDIAFNPAQLVRPPLPPDAPVDTSVVLGPEAGRPLRLETPLLVGAMGYGVGVSRAVALALARGAHQVGTAYNAGSGPILPELLDGRGPLILQFTGGAWTRDPAVLARADMVEIRLGHGARGALGRRFDATRLPPEVRRLLGGGADAPPVLEAPLPESLDPQAFRQLVDRLRRWTDGAPVAVKLAATHDLERELLAVVDAGVDVVVLDGSEGGTHGTPPVLADDFGIPTLHALVRAAALLEATGLRPWLSLVIGGGLRTPGEALKALALGADAVYLGTAVLMAATHGQLSKAIPFEPITQLVWATGRRARRFDPERGARTVANFLQACTLEMAEAARALGKDSLRAVDRSDLVARTPEAARMLGLPPSWRPPGSGTP</sequence>
<dbReference type="InterPro" id="IPR002932">
    <property type="entry name" value="Glu_synthdom"/>
</dbReference>
<feature type="transmembrane region" description="Helical" evidence="3">
    <location>
        <begin position="12"/>
        <end position="36"/>
    </location>
</feature>
<dbReference type="RefSeq" id="WP_318751266.1">
    <property type="nucleotide sequence ID" value="NZ_CP132508.1"/>
</dbReference>
<feature type="domain" description="Glutamate synthase" evidence="4">
    <location>
        <begin position="135"/>
        <end position="442"/>
    </location>
</feature>
<evidence type="ECO:0000259" key="4">
    <source>
        <dbReference type="Pfam" id="PF01645"/>
    </source>
</evidence>
<keyword evidence="6" id="KW-1185">Reference proteome</keyword>
<organism evidence="5 6">
    <name type="scientific">Thermaerobacter composti</name>
    <dbReference type="NCBI Taxonomy" id="554949"/>
    <lineage>
        <taxon>Bacteria</taxon>
        <taxon>Bacillati</taxon>
        <taxon>Bacillota</taxon>
        <taxon>Clostridia</taxon>
        <taxon>Eubacteriales</taxon>
        <taxon>Clostridiales Family XVII. Incertae Sedis</taxon>
        <taxon>Thermaerobacter</taxon>
    </lineage>
</organism>
<name>A0ABZ0QQK9_9FIRM</name>
<keyword evidence="3" id="KW-1133">Transmembrane helix</keyword>
<dbReference type="InterPro" id="IPR024188">
    <property type="entry name" value="GltB"/>
</dbReference>
<accession>A0ABZ0QQK9</accession>
<dbReference type="SUPFAM" id="SSF51395">
    <property type="entry name" value="FMN-linked oxidoreductases"/>
    <property type="match status" value="1"/>
</dbReference>